<dbReference type="Proteomes" id="UP000824241">
    <property type="component" value="Unassembled WGS sequence"/>
</dbReference>
<dbReference type="HAMAP" id="MF_01405">
    <property type="entry name" value="Non_canon_purine_NTPase"/>
    <property type="match status" value="1"/>
</dbReference>
<dbReference type="FunFam" id="3.90.950.10:FF:000001">
    <property type="entry name" value="dITP/XTP pyrophosphatase"/>
    <property type="match status" value="1"/>
</dbReference>
<comment type="cofactor">
    <cofactor evidence="10">
        <name>Mg(2+)</name>
        <dbReference type="ChEBI" id="CHEBI:18420"/>
    </cofactor>
    <text evidence="10">Binds 1 Mg(2+) ion per subunit.</text>
</comment>
<evidence type="ECO:0000256" key="10">
    <source>
        <dbReference type="HAMAP-Rule" id="MF_01405"/>
    </source>
</evidence>
<dbReference type="Pfam" id="PF01725">
    <property type="entry name" value="Ham1p_like"/>
    <property type="match status" value="1"/>
</dbReference>
<dbReference type="Gene3D" id="3.90.950.10">
    <property type="match status" value="1"/>
</dbReference>
<dbReference type="GO" id="GO:0000166">
    <property type="term" value="F:nucleotide binding"/>
    <property type="evidence" value="ECO:0007669"/>
    <property type="project" value="UniProtKB-KW"/>
</dbReference>
<dbReference type="EMBL" id="DVHA01000045">
    <property type="protein sequence ID" value="HIR60224.1"/>
    <property type="molecule type" value="Genomic_DNA"/>
</dbReference>
<keyword evidence="4 10" id="KW-0547">Nucleotide-binding</keyword>
<dbReference type="InterPro" id="IPR029001">
    <property type="entry name" value="ITPase-like_fam"/>
</dbReference>
<evidence type="ECO:0000256" key="5">
    <source>
        <dbReference type="ARBA" id="ARBA00022801"/>
    </source>
</evidence>
<dbReference type="AlphaFoldDB" id="A0A9D1DW53"/>
<evidence type="ECO:0000313" key="13">
    <source>
        <dbReference type="Proteomes" id="UP000824241"/>
    </source>
</evidence>
<dbReference type="CDD" id="cd00515">
    <property type="entry name" value="HAM1"/>
    <property type="match status" value="1"/>
</dbReference>
<comment type="subunit">
    <text evidence="2 10">Homodimer.</text>
</comment>
<dbReference type="EC" id="3.6.1.66" evidence="10"/>
<evidence type="ECO:0000256" key="2">
    <source>
        <dbReference type="ARBA" id="ARBA00011738"/>
    </source>
</evidence>
<dbReference type="PANTHER" id="PTHR11067:SF9">
    <property type="entry name" value="INOSINE TRIPHOSPHATE PYROPHOSPHATASE"/>
    <property type="match status" value="1"/>
</dbReference>
<feature type="binding site" evidence="10">
    <location>
        <position position="70"/>
    </location>
    <ligand>
        <name>substrate</name>
    </ligand>
</feature>
<feature type="binding site" evidence="10">
    <location>
        <begin position="176"/>
        <end position="177"/>
    </location>
    <ligand>
        <name>substrate</name>
    </ligand>
</feature>
<keyword evidence="6 10" id="KW-0460">Magnesium</keyword>
<evidence type="ECO:0000256" key="3">
    <source>
        <dbReference type="ARBA" id="ARBA00022723"/>
    </source>
</evidence>
<comment type="function">
    <text evidence="10">Pyrophosphatase that catalyzes the hydrolysis of nucleoside triphosphates to their monophosphate derivatives, with a high preference for the non-canonical purine nucleotides XTP (xanthosine triphosphate), dITP (deoxyinosine triphosphate) and ITP. Seems to function as a house-cleaning enzyme that removes non-canonical purine nucleotides from the nucleotide pool, thus preventing their incorporation into DNA/RNA and avoiding chromosomal lesions.</text>
</comment>
<dbReference type="InterPro" id="IPR002637">
    <property type="entry name" value="RdgB/HAM1"/>
</dbReference>
<dbReference type="GO" id="GO:0005829">
    <property type="term" value="C:cytosol"/>
    <property type="evidence" value="ECO:0007669"/>
    <property type="project" value="TreeGrafter"/>
</dbReference>
<dbReference type="SUPFAM" id="SSF52972">
    <property type="entry name" value="ITPase-like"/>
    <property type="match status" value="1"/>
</dbReference>
<feature type="binding site" evidence="10">
    <location>
        <begin position="150"/>
        <end position="153"/>
    </location>
    <ligand>
        <name>substrate</name>
    </ligand>
</feature>
<comment type="catalytic activity">
    <reaction evidence="10">
        <text>ITP + H2O = IMP + diphosphate + H(+)</text>
        <dbReference type="Rhea" id="RHEA:29399"/>
        <dbReference type="ChEBI" id="CHEBI:15377"/>
        <dbReference type="ChEBI" id="CHEBI:15378"/>
        <dbReference type="ChEBI" id="CHEBI:33019"/>
        <dbReference type="ChEBI" id="CHEBI:58053"/>
        <dbReference type="ChEBI" id="CHEBI:61402"/>
        <dbReference type="EC" id="3.6.1.66"/>
    </reaction>
</comment>
<comment type="similarity">
    <text evidence="1 10 11">Belongs to the HAM1 NTPase family.</text>
</comment>
<dbReference type="GO" id="GO:0017111">
    <property type="term" value="F:ribonucleoside triphosphate phosphatase activity"/>
    <property type="evidence" value="ECO:0007669"/>
    <property type="project" value="InterPro"/>
</dbReference>
<dbReference type="GO" id="GO:0009146">
    <property type="term" value="P:purine nucleoside triphosphate catabolic process"/>
    <property type="evidence" value="ECO:0007669"/>
    <property type="project" value="UniProtKB-UniRule"/>
</dbReference>
<evidence type="ECO:0000256" key="6">
    <source>
        <dbReference type="ARBA" id="ARBA00022842"/>
    </source>
</evidence>
<proteinExistence type="inferred from homology"/>
<reference evidence="12" key="2">
    <citation type="journal article" date="2021" name="PeerJ">
        <title>Extensive microbial diversity within the chicken gut microbiome revealed by metagenomics and culture.</title>
        <authorList>
            <person name="Gilroy R."/>
            <person name="Ravi A."/>
            <person name="Getino M."/>
            <person name="Pursley I."/>
            <person name="Horton D.L."/>
            <person name="Alikhan N.F."/>
            <person name="Baker D."/>
            <person name="Gharbi K."/>
            <person name="Hall N."/>
            <person name="Watson M."/>
            <person name="Adriaenssens E.M."/>
            <person name="Foster-Nyarko E."/>
            <person name="Jarju S."/>
            <person name="Secka A."/>
            <person name="Antonio M."/>
            <person name="Oren A."/>
            <person name="Chaudhuri R.R."/>
            <person name="La Ragione R."/>
            <person name="Hildebrand F."/>
            <person name="Pallen M.J."/>
        </authorList>
    </citation>
    <scope>NUCLEOTIDE SEQUENCE</scope>
    <source>
        <strain evidence="12">CHK189-12415</strain>
    </source>
</reference>
<organism evidence="12 13">
    <name type="scientific">Candidatus Faecivivens stercoravium</name>
    <dbReference type="NCBI Taxonomy" id="2840803"/>
    <lineage>
        <taxon>Bacteria</taxon>
        <taxon>Bacillati</taxon>
        <taxon>Bacillota</taxon>
        <taxon>Clostridia</taxon>
        <taxon>Eubacteriales</taxon>
        <taxon>Oscillospiraceae</taxon>
        <taxon>Oscillospiraceae incertae sedis</taxon>
        <taxon>Candidatus Faecivivens</taxon>
    </lineage>
</organism>
<dbReference type="PANTHER" id="PTHR11067">
    <property type="entry name" value="INOSINE TRIPHOSPHATE PYROPHOSPHATASE/HAM1 PROTEIN"/>
    <property type="match status" value="1"/>
</dbReference>
<dbReference type="GO" id="GO:0036220">
    <property type="term" value="F:ITP diphosphatase activity"/>
    <property type="evidence" value="ECO:0007669"/>
    <property type="project" value="UniProtKB-UniRule"/>
</dbReference>
<dbReference type="GO" id="GO:0035870">
    <property type="term" value="F:dITP diphosphatase activity"/>
    <property type="evidence" value="ECO:0007669"/>
    <property type="project" value="UniProtKB-UniRule"/>
</dbReference>
<evidence type="ECO:0000313" key="12">
    <source>
        <dbReference type="EMBL" id="HIR60224.1"/>
    </source>
</evidence>
<evidence type="ECO:0000256" key="9">
    <source>
        <dbReference type="ARBA" id="ARBA00052017"/>
    </source>
</evidence>
<reference evidence="12" key="1">
    <citation type="submission" date="2020-10" db="EMBL/GenBank/DDBJ databases">
        <authorList>
            <person name="Gilroy R."/>
        </authorList>
    </citation>
    <scope>NUCLEOTIDE SEQUENCE</scope>
    <source>
        <strain evidence="12">CHK189-12415</strain>
    </source>
</reference>
<evidence type="ECO:0000256" key="4">
    <source>
        <dbReference type="ARBA" id="ARBA00022741"/>
    </source>
</evidence>
<feature type="binding site" evidence="10">
    <location>
        <position position="40"/>
    </location>
    <ligand>
        <name>Mg(2+)</name>
        <dbReference type="ChEBI" id="CHEBI:18420"/>
    </ligand>
</feature>
<dbReference type="InterPro" id="IPR020922">
    <property type="entry name" value="dITP/XTP_pyrophosphatase"/>
</dbReference>
<protein>
    <recommendedName>
        <fullName evidence="10">dITP/XTP pyrophosphatase</fullName>
        <ecNumber evidence="10">3.6.1.66</ecNumber>
    </recommendedName>
    <alternativeName>
        <fullName evidence="10">Non-canonical purine NTP pyrophosphatase</fullName>
    </alternativeName>
    <alternativeName>
        <fullName evidence="10">Non-standard purine NTP pyrophosphatase</fullName>
    </alternativeName>
    <alternativeName>
        <fullName evidence="10">Nucleoside-triphosphate diphosphatase</fullName>
    </alternativeName>
    <alternativeName>
        <fullName evidence="10">Nucleoside-triphosphate pyrophosphatase</fullName>
        <shortName evidence="10">NTPase</shortName>
    </alternativeName>
</protein>
<comment type="caution">
    <text evidence="12">The sequence shown here is derived from an EMBL/GenBank/DDBJ whole genome shotgun (WGS) entry which is preliminary data.</text>
</comment>
<dbReference type="GO" id="GO:0046872">
    <property type="term" value="F:metal ion binding"/>
    <property type="evidence" value="ECO:0007669"/>
    <property type="project" value="UniProtKB-KW"/>
</dbReference>
<evidence type="ECO:0000256" key="8">
    <source>
        <dbReference type="ARBA" id="ARBA00051875"/>
    </source>
</evidence>
<feature type="binding site" evidence="10">
    <location>
        <begin position="7"/>
        <end position="12"/>
    </location>
    <ligand>
        <name>substrate</name>
    </ligand>
</feature>
<feature type="active site" description="Proton acceptor" evidence="10">
    <location>
        <position position="69"/>
    </location>
</feature>
<feature type="binding site" evidence="10">
    <location>
        <position position="69"/>
    </location>
    <ligand>
        <name>Mg(2+)</name>
        <dbReference type="ChEBI" id="CHEBI:18420"/>
    </ligand>
</feature>
<feature type="binding site" evidence="10">
    <location>
        <position position="171"/>
    </location>
    <ligand>
        <name>substrate</name>
    </ligand>
</feature>
<dbReference type="NCBIfam" id="TIGR00042">
    <property type="entry name" value="RdgB/HAM1 family non-canonical purine NTP pyrophosphatase"/>
    <property type="match status" value="1"/>
</dbReference>
<name>A0A9D1DW53_9FIRM</name>
<dbReference type="GO" id="GO:0036222">
    <property type="term" value="F:XTP diphosphatase activity"/>
    <property type="evidence" value="ECO:0007669"/>
    <property type="project" value="UniProtKB-UniRule"/>
</dbReference>
<evidence type="ECO:0000256" key="11">
    <source>
        <dbReference type="RuleBase" id="RU003781"/>
    </source>
</evidence>
<sequence>MDIILATNNAHKVQELRRMLEPLGYTLYSQKEKGISIEVEENGTTFEENAFLKAKAIYDLTGCAALADDSGLCVDALSGAPGVYSARYAGEPCDDKKNNEKLLKAMDGVENRAAQFVSVICYIDPQGKDHYFRGECPGEVGFEEKGDGGFGYDPLFMVGEKSYAEMTGAEKDAVSHRGRAIRLLADYLGR</sequence>
<keyword evidence="7 10" id="KW-0546">Nucleotide metabolism</keyword>
<dbReference type="GO" id="GO:0009117">
    <property type="term" value="P:nucleotide metabolic process"/>
    <property type="evidence" value="ECO:0007669"/>
    <property type="project" value="UniProtKB-KW"/>
</dbReference>
<accession>A0A9D1DW53</accession>
<keyword evidence="5 10" id="KW-0378">Hydrolase</keyword>
<keyword evidence="3 10" id="KW-0479">Metal-binding</keyword>
<comment type="catalytic activity">
    <reaction evidence="9 10">
        <text>XTP + H2O = XMP + diphosphate + H(+)</text>
        <dbReference type="Rhea" id="RHEA:28610"/>
        <dbReference type="ChEBI" id="CHEBI:15377"/>
        <dbReference type="ChEBI" id="CHEBI:15378"/>
        <dbReference type="ChEBI" id="CHEBI:33019"/>
        <dbReference type="ChEBI" id="CHEBI:57464"/>
        <dbReference type="ChEBI" id="CHEBI:61314"/>
        <dbReference type="EC" id="3.6.1.66"/>
    </reaction>
</comment>
<comment type="catalytic activity">
    <reaction evidence="8 10">
        <text>dITP + H2O = dIMP + diphosphate + H(+)</text>
        <dbReference type="Rhea" id="RHEA:28342"/>
        <dbReference type="ChEBI" id="CHEBI:15377"/>
        <dbReference type="ChEBI" id="CHEBI:15378"/>
        <dbReference type="ChEBI" id="CHEBI:33019"/>
        <dbReference type="ChEBI" id="CHEBI:61194"/>
        <dbReference type="ChEBI" id="CHEBI:61382"/>
        <dbReference type="EC" id="3.6.1.66"/>
    </reaction>
</comment>
<gene>
    <name evidence="12" type="primary">rdgB</name>
    <name evidence="12" type="ORF">IAB37_01430</name>
</gene>
<evidence type="ECO:0000256" key="7">
    <source>
        <dbReference type="ARBA" id="ARBA00023080"/>
    </source>
</evidence>
<evidence type="ECO:0000256" key="1">
    <source>
        <dbReference type="ARBA" id="ARBA00008023"/>
    </source>
</evidence>